<evidence type="ECO:0008006" key="3">
    <source>
        <dbReference type="Google" id="ProtNLM"/>
    </source>
</evidence>
<evidence type="ECO:0000256" key="1">
    <source>
        <dbReference type="SAM" id="MobiDB-lite"/>
    </source>
</evidence>
<gene>
    <name evidence="2" type="ORF">LCGC14_2448680</name>
</gene>
<protein>
    <recommendedName>
        <fullName evidence="3">Fibronectin type-III domain-containing protein</fullName>
    </recommendedName>
</protein>
<feature type="region of interest" description="Disordered" evidence="1">
    <location>
        <begin position="475"/>
        <end position="517"/>
    </location>
</feature>
<comment type="caution">
    <text evidence="2">The sequence shown here is derived from an EMBL/GenBank/DDBJ whole genome shotgun (WGS) entry which is preliminary data.</text>
</comment>
<reference evidence="2" key="1">
    <citation type="journal article" date="2015" name="Nature">
        <title>Complex archaea that bridge the gap between prokaryotes and eukaryotes.</title>
        <authorList>
            <person name="Spang A."/>
            <person name="Saw J.H."/>
            <person name="Jorgensen S.L."/>
            <person name="Zaremba-Niedzwiedzka K."/>
            <person name="Martijn J."/>
            <person name="Lind A.E."/>
            <person name="van Eijk R."/>
            <person name="Schleper C."/>
            <person name="Guy L."/>
            <person name="Ettema T.J."/>
        </authorList>
    </citation>
    <scope>NUCLEOTIDE SEQUENCE</scope>
</reference>
<feature type="compositionally biased region" description="Polar residues" evidence="1">
    <location>
        <begin position="475"/>
        <end position="498"/>
    </location>
</feature>
<dbReference type="AlphaFoldDB" id="A0A0F9DTU8"/>
<organism evidence="2">
    <name type="scientific">marine sediment metagenome</name>
    <dbReference type="NCBI Taxonomy" id="412755"/>
    <lineage>
        <taxon>unclassified sequences</taxon>
        <taxon>metagenomes</taxon>
        <taxon>ecological metagenomes</taxon>
    </lineage>
</organism>
<accession>A0A0F9DTU8</accession>
<name>A0A0F9DTU8_9ZZZZ</name>
<proteinExistence type="predicted"/>
<sequence length="517" mass="56259">DMHNTEPEMQGYGNGFIHQAGMYINPGLDPLNNKPFNSPLLAEAFDAENRSYSVINWGLCPTPAVNRTDALFYTKYRHWGDGVLEIIYYFYNFGTFDIEQPTTPWTGLRGSVYGTQILGASGGGFDVFPYDYETRRYNLVDTGGWIGHTEDSSDTNSAAYSLVQGLDQHYGQQGYEGQGASMNGYNLDTGGWRIMATDMHCNLKPGEGIFYRFYMTMGTLGDVAAISEQLVDNVDYGWLEFDEATAEFLPLYETTVSSQTILTTEVNGSPVAYSYAVPVKNSLPLFQMKEISSGTYVLSTDPYLVCSKKPFKNLYDPGDPESKYSTYQNRVVYRPYDENTEWIGLLGYVVPTALATEPNDCQPLSEILGEQIVFDPGEKQDSDELLIWTTPDTTAPTPDPATFSSAPSADNSSAISMTATTGSDATGPVEYYFAETTFGPGSTDSGWQTSPSYTDSGLTASTQYTYTVQMRDSATTPNVGTVSSGANATTNAPDTSAPTPNPATFASAPSADSSSAI</sequence>
<feature type="non-terminal residue" evidence="2">
    <location>
        <position position="1"/>
    </location>
</feature>
<dbReference type="EMBL" id="LAZR01037849">
    <property type="protein sequence ID" value="KKL21116.1"/>
    <property type="molecule type" value="Genomic_DNA"/>
</dbReference>
<evidence type="ECO:0000313" key="2">
    <source>
        <dbReference type="EMBL" id="KKL21116.1"/>
    </source>
</evidence>
<feature type="non-terminal residue" evidence="2">
    <location>
        <position position="517"/>
    </location>
</feature>
<feature type="compositionally biased region" description="Low complexity" evidence="1">
    <location>
        <begin position="503"/>
        <end position="517"/>
    </location>
</feature>